<gene>
    <name evidence="1" type="primary">106078839</name>
</gene>
<accession>A0A2C9KXV9</accession>
<dbReference type="AlphaFoldDB" id="A0A2C9KXV9"/>
<reference evidence="1" key="1">
    <citation type="submission" date="2020-05" db="UniProtKB">
        <authorList>
            <consortium name="EnsemblMetazoa"/>
        </authorList>
    </citation>
    <scope>IDENTIFICATION</scope>
    <source>
        <strain evidence="1">BB02</strain>
    </source>
</reference>
<dbReference type="VEuPathDB" id="VectorBase:BGLB024809"/>
<evidence type="ECO:0000313" key="2">
    <source>
        <dbReference type="Proteomes" id="UP000076420"/>
    </source>
</evidence>
<evidence type="ECO:0000313" key="1">
    <source>
        <dbReference type="EnsemblMetazoa" id="BGLB024809-PA"/>
    </source>
</evidence>
<dbReference type="KEGG" id="bgt:106078839"/>
<dbReference type="OrthoDB" id="10671614at2759"/>
<proteinExistence type="predicted"/>
<name>A0A2C9KXV9_BIOGL</name>
<dbReference type="VEuPathDB" id="VectorBase:BGLAX_044488"/>
<organism evidence="1 2">
    <name type="scientific">Biomphalaria glabrata</name>
    <name type="common">Bloodfluke planorb</name>
    <name type="synonym">Freshwater snail</name>
    <dbReference type="NCBI Taxonomy" id="6526"/>
    <lineage>
        <taxon>Eukaryota</taxon>
        <taxon>Metazoa</taxon>
        <taxon>Spiralia</taxon>
        <taxon>Lophotrochozoa</taxon>
        <taxon>Mollusca</taxon>
        <taxon>Gastropoda</taxon>
        <taxon>Heterobranchia</taxon>
        <taxon>Euthyneura</taxon>
        <taxon>Panpulmonata</taxon>
        <taxon>Hygrophila</taxon>
        <taxon>Lymnaeoidea</taxon>
        <taxon>Planorbidae</taxon>
        <taxon>Biomphalaria</taxon>
    </lineage>
</organism>
<sequence>MYVFLKTKEQYVFNFFKDPIKDEPKETKLIVTLIGSINEDFCSQQDIYNIRDFLSMLIELLIKNNCWLIVPEGNNLTLLRLIESILDSNTSEHRKAVITDLPKQQGINNYNAHFLDEKSRANLTTQECVILCNGSILSKRDIASLKENAVVVLKASGGLADIIAELQQTT</sequence>
<protein>
    <submittedName>
        <fullName evidence="1">Uncharacterized protein</fullName>
    </submittedName>
</protein>
<dbReference type="EnsemblMetazoa" id="BGLB024809-RA">
    <property type="protein sequence ID" value="BGLB024809-PA"/>
    <property type="gene ID" value="BGLB024809"/>
</dbReference>
<dbReference type="Proteomes" id="UP000076420">
    <property type="component" value="Unassembled WGS sequence"/>
</dbReference>